<dbReference type="EMBL" id="JACCCU010000002">
    <property type="protein sequence ID" value="NYF90733.1"/>
    <property type="molecule type" value="Genomic_DNA"/>
</dbReference>
<evidence type="ECO:0000313" key="2">
    <source>
        <dbReference type="EMBL" id="NYF90733.1"/>
    </source>
</evidence>
<sequence length="74" mass="8176">MATTGVSPDKNGFRVIHPLDDVPEQKCSTAGLGKIRMTRAARLSLGILRAYLILMTLMLSYHVLDLSGLLHKIR</sequence>
<comment type="caution">
    <text evidence="2">The sequence shown here is derived from an EMBL/GenBank/DDBJ whole genome shotgun (WGS) entry which is preliminary data.</text>
</comment>
<name>A0A852VCX7_9BACT</name>
<keyword evidence="1" id="KW-1133">Transmembrane helix</keyword>
<protein>
    <submittedName>
        <fullName evidence="2">Uncharacterized protein</fullName>
    </submittedName>
</protein>
<evidence type="ECO:0000256" key="1">
    <source>
        <dbReference type="SAM" id="Phobius"/>
    </source>
</evidence>
<feature type="transmembrane region" description="Helical" evidence="1">
    <location>
        <begin position="43"/>
        <end position="64"/>
    </location>
</feature>
<keyword evidence="1" id="KW-0812">Transmembrane</keyword>
<organism evidence="2 3">
    <name type="scientific">Tunturiibacter lichenicola</name>
    <dbReference type="NCBI Taxonomy" id="2051959"/>
    <lineage>
        <taxon>Bacteria</taxon>
        <taxon>Pseudomonadati</taxon>
        <taxon>Acidobacteriota</taxon>
        <taxon>Terriglobia</taxon>
        <taxon>Terriglobales</taxon>
        <taxon>Acidobacteriaceae</taxon>
        <taxon>Tunturiibacter</taxon>
    </lineage>
</organism>
<keyword evidence="1" id="KW-0472">Membrane</keyword>
<proteinExistence type="predicted"/>
<gene>
    <name evidence="2" type="ORF">HDF08_002835</name>
</gene>
<dbReference type="AlphaFoldDB" id="A0A852VCX7"/>
<accession>A0A852VCX7</accession>
<dbReference type="Proteomes" id="UP000564385">
    <property type="component" value="Unassembled WGS sequence"/>
</dbReference>
<evidence type="ECO:0000313" key="3">
    <source>
        <dbReference type="Proteomes" id="UP000564385"/>
    </source>
</evidence>
<reference evidence="2 3" key="1">
    <citation type="submission" date="2020-07" db="EMBL/GenBank/DDBJ databases">
        <title>Genomic Encyclopedia of Type Strains, Phase IV (KMG-V): Genome sequencing to study the core and pangenomes of soil and plant-associated prokaryotes.</title>
        <authorList>
            <person name="Whitman W."/>
        </authorList>
    </citation>
    <scope>NUCLEOTIDE SEQUENCE [LARGE SCALE GENOMIC DNA]</scope>
    <source>
        <strain evidence="2 3">M8UP22</strain>
    </source>
</reference>